<sequence length="299" mass="33730">MSSVYRLKGTRYSIDRDFPLEIRLARKRLWHDFHDLKSKNPNSKVQIVYPAKLVLDKQVIRDEFPDWFSILGKNRLITMSSIDPLVNGTQQQSSVHRQNYQSSIPMFNFSMSDSRQSTLEPNTRIFQFSAAQSQSSLSSTVSERPSTQSLTMTSSSKAAPNTNQSTGSHNISEHAPSTARKPRSLTRSDGARQRVHSLVVTSRERIASNRMASKNANPSTTVNFSQSQANRSQRTKSTNSSLAATIINIANASSVKTQSVQKQSLVTCHVHKYPLPPWTRRVSLRQRSKHQMLACRLRV</sequence>
<evidence type="ECO:0000313" key="2">
    <source>
        <dbReference type="EMBL" id="KAH3789275.1"/>
    </source>
</evidence>
<feature type="compositionally biased region" description="Polar residues" evidence="1">
    <location>
        <begin position="140"/>
        <end position="170"/>
    </location>
</feature>
<keyword evidence="3" id="KW-1185">Reference proteome</keyword>
<dbReference type="EMBL" id="JAIWYP010000008">
    <property type="protein sequence ID" value="KAH3789275.1"/>
    <property type="molecule type" value="Genomic_DNA"/>
</dbReference>
<feature type="region of interest" description="Disordered" evidence="1">
    <location>
        <begin position="136"/>
        <end position="238"/>
    </location>
</feature>
<protein>
    <submittedName>
        <fullName evidence="2">Uncharacterized protein</fullName>
    </submittedName>
</protein>
<dbReference type="AlphaFoldDB" id="A0A9D4IWD4"/>
<evidence type="ECO:0000313" key="3">
    <source>
        <dbReference type="Proteomes" id="UP000828390"/>
    </source>
</evidence>
<gene>
    <name evidence="2" type="ORF">DPMN_167450</name>
</gene>
<organism evidence="2 3">
    <name type="scientific">Dreissena polymorpha</name>
    <name type="common">Zebra mussel</name>
    <name type="synonym">Mytilus polymorpha</name>
    <dbReference type="NCBI Taxonomy" id="45954"/>
    <lineage>
        <taxon>Eukaryota</taxon>
        <taxon>Metazoa</taxon>
        <taxon>Spiralia</taxon>
        <taxon>Lophotrochozoa</taxon>
        <taxon>Mollusca</taxon>
        <taxon>Bivalvia</taxon>
        <taxon>Autobranchia</taxon>
        <taxon>Heteroconchia</taxon>
        <taxon>Euheterodonta</taxon>
        <taxon>Imparidentia</taxon>
        <taxon>Neoheterodontei</taxon>
        <taxon>Myida</taxon>
        <taxon>Dreissenoidea</taxon>
        <taxon>Dreissenidae</taxon>
        <taxon>Dreissena</taxon>
    </lineage>
</organism>
<reference evidence="2" key="2">
    <citation type="submission" date="2020-11" db="EMBL/GenBank/DDBJ databases">
        <authorList>
            <person name="McCartney M.A."/>
            <person name="Auch B."/>
            <person name="Kono T."/>
            <person name="Mallez S."/>
            <person name="Becker A."/>
            <person name="Gohl D.M."/>
            <person name="Silverstein K.A.T."/>
            <person name="Koren S."/>
            <person name="Bechman K.B."/>
            <person name="Herman A."/>
            <person name="Abrahante J.E."/>
            <person name="Garbe J."/>
        </authorList>
    </citation>
    <scope>NUCLEOTIDE SEQUENCE</scope>
    <source>
        <strain evidence="2">Duluth1</strain>
        <tissue evidence="2">Whole animal</tissue>
    </source>
</reference>
<evidence type="ECO:0000256" key="1">
    <source>
        <dbReference type="SAM" id="MobiDB-lite"/>
    </source>
</evidence>
<dbReference type="Proteomes" id="UP000828390">
    <property type="component" value="Unassembled WGS sequence"/>
</dbReference>
<accession>A0A9D4IWD4</accession>
<reference evidence="2" key="1">
    <citation type="journal article" date="2019" name="bioRxiv">
        <title>The Genome of the Zebra Mussel, Dreissena polymorpha: A Resource for Invasive Species Research.</title>
        <authorList>
            <person name="McCartney M.A."/>
            <person name="Auch B."/>
            <person name="Kono T."/>
            <person name="Mallez S."/>
            <person name="Zhang Y."/>
            <person name="Obille A."/>
            <person name="Becker A."/>
            <person name="Abrahante J.E."/>
            <person name="Garbe J."/>
            <person name="Badalamenti J.P."/>
            <person name="Herman A."/>
            <person name="Mangelson H."/>
            <person name="Liachko I."/>
            <person name="Sullivan S."/>
            <person name="Sone E.D."/>
            <person name="Koren S."/>
            <person name="Silverstein K.A.T."/>
            <person name="Beckman K.B."/>
            <person name="Gohl D.M."/>
        </authorList>
    </citation>
    <scope>NUCLEOTIDE SEQUENCE</scope>
    <source>
        <strain evidence="2">Duluth1</strain>
        <tissue evidence="2">Whole animal</tissue>
    </source>
</reference>
<proteinExistence type="predicted"/>
<comment type="caution">
    <text evidence="2">The sequence shown here is derived from an EMBL/GenBank/DDBJ whole genome shotgun (WGS) entry which is preliminary data.</text>
</comment>
<feature type="compositionally biased region" description="Polar residues" evidence="1">
    <location>
        <begin position="210"/>
        <end position="238"/>
    </location>
</feature>
<name>A0A9D4IWD4_DREPO</name>